<evidence type="ECO:0000256" key="9">
    <source>
        <dbReference type="RuleBase" id="RU361164"/>
    </source>
</evidence>
<evidence type="ECO:0000256" key="8">
    <source>
        <dbReference type="ARBA" id="ARBA00023326"/>
    </source>
</evidence>
<evidence type="ECO:0000256" key="4">
    <source>
        <dbReference type="ARBA" id="ARBA00022801"/>
    </source>
</evidence>
<evidence type="ECO:0000256" key="7">
    <source>
        <dbReference type="ARBA" id="ARBA00023295"/>
    </source>
</evidence>
<comment type="catalytic activity">
    <reaction evidence="1">
        <text>Hydrolysis of (1-&gt;4)-beta-D-glucosidic linkages in cellulose and cellotetraose, releasing cellobiose from the non-reducing ends of the chains.</text>
        <dbReference type="EC" id="3.2.1.91"/>
    </reaction>
</comment>
<proteinExistence type="inferred from homology"/>
<evidence type="ECO:0000313" key="12">
    <source>
        <dbReference type="Proteomes" id="UP000044602"/>
    </source>
</evidence>
<dbReference type="GO" id="GO:0016162">
    <property type="term" value="F:cellulose 1,4-beta-cellobiosidase activity"/>
    <property type="evidence" value="ECO:0007669"/>
    <property type="project" value="UniProtKB-EC"/>
</dbReference>
<gene>
    <name evidence="11" type="ORF">BN1708_011984</name>
</gene>
<evidence type="ECO:0000256" key="3">
    <source>
        <dbReference type="ARBA" id="ARBA00022729"/>
    </source>
</evidence>
<dbReference type="EC" id="3.2.1.-" evidence="9"/>
<keyword evidence="3 10" id="KW-0732">Signal</keyword>
<evidence type="ECO:0000256" key="6">
    <source>
        <dbReference type="ARBA" id="ARBA00023277"/>
    </source>
</evidence>
<evidence type="ECO:0000256" key="1">
    <source>
        <dbReference type="ARBA" id="ARBA00001641"/>
    </source>
</evidence>
<dbReference type="Gene3D" id="2.70.100.10">
    <property type="entry name" value="Glycoside hydrolase, family 7, domain"/>
    <property type="match status" value="1"/>
</dbReference>
<dbReference type="PANTHER" id="PTHR33753">
    <property type="entry name" value="1,4-BETA-D-GLUCAN CELLOBIOHYDROLASE B"/>
    <property type="match status" value="1"/>
</dbReference>
<dbReference type="Pfam" id="PF00840">
    <property type="entry name" value="Glyco_hydro_7"/>
    <property type="match status" value="1"/>
</dbReference>
<dbReference type="InterPro" id="IPR037019">
    <property type="entry name" value="Glyco_hydro_7_sf"/>
</dbReference>
<protein>
    <recommendedName>
        <fullName evidence="9">Glucanase</fullName>
        <ecNumber evidence="9">3.2.1.-</ecNumber>
    </recommendedName>
</protein>
<dbReference type="Proteomes" id="UP000044602">
    <property type="component" value="Unassembled WGS sequence"/>
</dbReference>
<reference evidence="11 12" key="1">
    <citation type="submission" date="2015-05" db="EMBL/GenBank/DDBJ databases">
        <authorList>
            <person name="Wang D.B."/>
            <person name="Wang M."/>
        </authorList>
    </citation>
    <scope>NUCLEOTIDE SEQUENCE [LARGE SCALE GENOMIC DNA]</scope>
    <source>
        <strain evidence="11">VL1</strain>
    </source>
</reference>
<feature type="chain" id="PRO_5012904243" description="Glucanase" evidence="10">
    <location>
        <begin position="16"/>
        <end position="440"/>
    </location>
</feature>
<dbReference type="EMBL" id="CVQH01008335">
    <property type="protein sequence ID" value="CRK17239.1"/>
    <property type="molecule type" value="Genomic_DNA"/>
</dbReference>
<keyword evidence="8 9" id="KW-0624">Polysaccharide degradation</keyword>
<evidence type="ECO:0000256" key="5">
    <source>
        <dbReference type="ARBA" id="ARBA00023001"/>
    </source>
</evidence>
<accession>A0A0G4L5H1</accession>
<name>A0A0G4L5H1_VERLO</name>
<keyword evidence="6" id="KW-0119">Carbohydrate metabolism</keyword>
<sequence>MRLTVLLIILDLAFAQLAGNIIREIHPPLTWKRCKSAGVCETIQGGVVLDENWRWLRDVGGFSDCFRGNDWTYENCTTTESCTSRCVLEGEDYENTRGIGTTGDAISLRYLNNQSLPTANSRVFLMASETRYQTFTLLGNEIAFDVDLSNVGCGLNAALYFVAMSPDGGSNKFPTNRAGAKYGTGYCDASCLQSQRYVGGKANINGWEPSPYDSETGIGNQGACCSEFDVFNSNAHSYSLSSKLCHRNGYSICEWDECNQGRLPDCDRWGCDYNPYRLGAIDFFGKGKTVDTTRQFTVVTQFHEDAVTQFFVQGGQKIETPAPTFNGISNTGGISSEYCANSAVEFETRDLFNQLGGFHRHNDVLRQPMVLTMAISDDYWYWNTWLDSIFPVEAEGMPGVARGDCPWKMNEPHLVKTEQPDAIAHWANIRFGPIDSTTDL</sequence>
<evidence type="ECO:0000256" key="2">
    <source>
        <dbReference type="ARBA" id="ARBA00006044"/>
    </source>
</evidence>
<dbReference type="PRINTS" id="PR00734">
    <property type="entry name" value="GLHYDRLASE7"/>
</dbReference>
<dbReference type="InterPro" id="IPR001722">
    <property type="entry name" value="Glyco_hydro_7"/>
</dbReference>
<evidence type="ECO:0000256" key="10">
    <source>
        <dbReference type="SAM" id="SignalP"/>
    </source>
</evidence>
<dbReference type="InterPro" id="IPR013320">
    <property type="entry name" value="ConA-like_dom_sf"/>
</dbReference>
<comment type="similarity">
    <text evidence="2 9">Belongs to the glycosyl hydrolase 7 (cellulase C) family.</text>
</comment>
<organism evidence="11 12">
    <name type="scientific">Verticillium longisporum</name>
    <name type="common">Verticillium dahliae var. longisporum</name>
    <dbReference type="NCBI Taxonomy" id="100787"/>
    <lineage>
        <taxon>Eukaryota</taxon>
        <taxon>Fungi</taxon>
        <taxon>Dikarya</taxon>
        <taxon>Ascomycota</taxon>
        <taxon>Pezizomycotina</taxon>
        <taxon>Sordariomycetes</taxon>
        <taxon>Hypocreomycetidae</taxon>
        <taxon>Glomerellales</taxon>
        <taxon>Plectosphaerellaceae</taxon>
        <taxon>Verticillium</taxon>
    </lineage>
</organism>
<dbReference type="GO" id="GO:0030245">
    <property type="term" value="P:cellulose catabolic process"/>
    <property type="evidence" value="ECO:0007669"/>
    <property type="project" value="UniProtKB-KW"/>
</dbReference>
<dbReference type="STRING" id="100787.A0A0G4L5H1"/>
<keyword evidence="7 9" id="KW-0326">Glycosidase</keyword>
<dbReference type="SUPFAM" id="SSF49899">
    <property type="entry name" value="Concanavalin A-like lectins/glucanases"/>
    <property type="match status" value="1"/>
</dbReference>
<feature type="signal peptide" evidence="10">
    <location>
        <begin position="1"/>
        <end position="15"/>
    </location>
</feature>
<evidence type="ECO:0000313" key="11">
    <source>
        <dbReference type="EMBL" id="CRK17239.1"/>
    </source>
</evidence>
<dbReference type="PANTHER" id="PTHR33753:SF2">
    <property type="entry name" value="GLYCOSIDE HYDROLASE FAMILY 7 PROTEIN"/>
    <property type="match status" value="1"/>
</dbReference>
<keyword evidence="4 9" id="KW-0378">Hydrolase</keyword>
<keyword evidence="5 9" id="KW-0136">Cellulose degradation</keyword>
<dbReference type="AlphaFoldDB" id="A0A0G4L5H1"/>
<keyword evidence="12" id="KW-1185">Reference proteome</keyword>